<evidence type="ECO:0000313" key="1">
    <source>
        <dbReference type="EMBL" id="BCG21982.1"/>
    </source>
</evidence>
<keyword evidence="4" id="KW-1185">Reference proteome</keyword>
<evidence type="ECO:0000313" key="2">
    <source>
        <dbReference type="EMBL" id="GJN52798.1"/>
    </source>
</evidence>
<evidence type="ECO:0000313" key="4">
    <source>
        <dbReference type="Proteomes" id="UP001054892"/>
    </source>
</evidence>
<accession>A0A6J4DWW0</accession>
<sequence length="66" mass="7303">MELYAEAGTGEAYERRWISMALSCFHGLGRIGTRVFKYAPTEHGGQAGFTVLLRGEEYWVPAVPPA</sequence>
<organism evidence="1 3">
    <name type="scientific">Pseudomonas tohonis</name>
    <dbReference type="NCBI Taxonomy" id="2725477"/>
    <lineage>
        <taxon>Bacteria</taxon>
        <taxon>Pseudomonadati</taxon>
        <taxon>Pseudomonadota</taxon>
        <taxon>Gammaproteobacteria</taxon>
        <taxon>Pseudomonadales</taxon>
        <taxon>Pseudomonadaceae</taxon>
        <taxon>Pseudomonas</taxon>
    </lineage>
</organism>
<evidence type="ECO:0000313" key="3">
    <source>
        <dbReference type="Proteomes" id="UP000509383"/>
    </source>
</evidence>
<proteinExistence type="predicted"/>
<name>A0A6J4DWW0_9PSED</name>
<protein>
    <submittedName>
        <fullName evidence="1">Uncharacterized protein</fullName>
    </submittedName>
</protein>
<dbReference type="KEGG" id="ptw:TUM18999_01730"/>
<gene>
    <name evidence="1" type="ORF">TUM18999_01730</name>
    <name evidence="2" type="ORF">TUM20286_25500</name>
</gene>
<dbReference type="AlphaFoldDB" id="A0A6J4DWW0"/>
<dbReference type="EMBL" id="BQKM01000004">
    <property type="protein sequence ID" value="GJN52798.1"/>
    <property type="molecule type" value="Genomic_DNA"/>
</dbReference>
<reference evidence="1 3" key="1">
    <citation type="submission" date="2020-05" db="EMBL/GenBank/DDBJ databases">
        <title>Characterization of novel class B3 metallo-beta-lactamase from novel Pseudomonas species.</title>
        <authorList>
            <person name="Yamada K."/>
            <person name="Aoki K."/>
            <person name="Ishii Y."/>
        </authorList>
    </citation>
    <scope>NUCLEOTIDE SEQUENCE [LARGE SCALE GENOMIC DNA]</scope>
    <source>
        <strain evidence="1 3">TUM18999</strain>
        <strain evidence="2 4">TUM20286</strain>
    </source>
</reference>
<dbReference type="Proteomes" id="UP001054892">
    <property type="component" value="Unassembled WGS sequence"/>
</dbReference>
<dbReference type="Proteomes" id="UP000509383">
    <property type="component" value="Chromosome"/>
</dbReference>
<dbReference type="EMBL" id="AP023189">
    <property type="protein sequence ID" value="BCG21982.1"/>
    <property type="molecule type" value="Genomic_DNA"/>
</dbReference>